<evidence type="ECO:0000256" key="6">
    <source>
        <dbReference type="ARBA" id="ARBA00042165"/>
    </source>
</evidence>
<reference evidence="11 12" key="1">
    <citation type="submission" date="2024-10" db="EMBL/GenBank/DDBJ databases">
        <title>Updated reference genomes for cyclostephanoid diatoms.</title>
        <authorList>
            <person name="Roberts W.R."/>
            <person name="Alverson A.J."/>
        </authorList>
    </citation>
    <scope>NUCLEOTIDE SEQUENCE [LARGE SCALE GENOMIC DNA]</scope>
    <source>
        <strain evidence="11 12">AJA228-03</strain>
    </source>
</reference>
<name>A0ABD3SQ41_9STRA</name>
<keyword evidence="2" id="KW-0645">Protease</keyword>
<evidence type="ECO:0000256" key="8">
    <source>
        <dbReference type="SAM" id="MobiDB-lite"/>
    </source>
</evidence>
<dbReference type="PANTHER" id="PTHR11757">
    <property type="entry name" value="PROTEASE FAMILY S9A OLIGOPEPTIDASE"/>
    <property type="match status" value="1"/>
</dbReference>
<dbReference type="SUPFAM" id="SSF50993">
    <property type="entry name" value="Peptidase/esterase 'gauge' domain"/>
    <property type="match status" value="1"/>
</dbReference>
<evidence type="ECO:0000256" key="4">
    <source>
        <dbReference type="ARBA" id="ARBA00022825"/>
    </source>
</evidence>
<evidence type="ECO:0000256" key="7">
    <source>
        <dbReference type="ARBA" id="ARBA00045448"/>
    </source>
</evidence>
<evidence type="ECO:0000256" key="3">
    <source>
        <dbReference type="ARBA" id="ARBA00022801"/>
    </source>
</evidence>
<evidence type="ECO:0000256" key="1">
    <source>
        <dbReference type="ARBA" id="ARBA00005228"/>
    </source>
</evidence>
<feature type="region of interest" description="Disordered" evidence="8">
    <location>
        <begin position="1"/>
        <end position="22"/>
    </location>
</feature>
<dbReference type="InterPro" id="IPR002470">
    <property type="entry name" value="Peptidase_S9A"/>
</dbReference>
<keyword evidence="3" id="KW-0378">Hydrolase</keyword>
<dbReference type="Pfam" id="PF02897">
    <property type="entry name" value="Peptidase_S9_N"/>
    <property type="match status" value="2"/>
</dbReference>
<dbReference type="InterPro" id="IPR023302">
    <property type="entry name" value="Pept_S9A_N"/>
</dbReference>
<feature type="domain" description="Peptidase S9A N-terminal" evidence="10">
    <location>
        <begin position="40"/>
        <end position="96"/>
    </location>
</feature>
<dbReference type="Pfam" id="PF00326">
    <property type="entry name" value="Peptidase_S9"/>
    <property type="match status" value="1"/>
</dbReference>
<evidence type="ECO:0000256" key="5">
    <source>
        <dbReference type="ARBA" id="ARBA00039290"/>
    </source>
</evidence>
<evidence type="ECO:0000313" key="12">
    <source>
        <dbReference type="Proteomes" id="UP001530377"/>
    </source>
</evidence>
<dbReference type="Proteomes" id="UP001530377">
    <property type="component" value="Unassembled WGS sequence"/>
</dbReference>
<comment type="function">
    <text evidence="7">Serine peptidase whose precise substrate specificity remains unclear. Does not cleave peptides after a arginine or lysine residue. Regulates trans-Golgi network morphology and sorting by regulating the membrane binding of the AP-1 complex. May play a role in the regulation of synaptic vesicle exocytosis.</text>
</comment>
<feature type="domain" description="Peptidase S9A N-terminal" evidence="10">
    <location>
        <begin position="172"/>
        <end position="543"/>
    </location>
</feature>
<dbReference type="InterPro" id="IPR001375">
    <property type="entry name" value="Peptidase_S9_cat"/>
</dbReference>
<dbReference type="AlphaFoldDB" id="A0ABD3SQ41"/>
<comment type="similarity">
    <text evidence="1">Belongs to the peptidase S9A family.</text>
</comment>
<gene>
    <name evidence="11" type="ORF">ACHAXA_009088</name>
</gene>
<feature type="compositionally biased region" description="Low complexity" evidence="8">
    <location>
        <begin position="1"/>
        <end position="11"/>
    </location>
</feature>
<keyword evidence="12" id="KW-1185">Reference proteome</keyword>
<dbReference type="GO" id="GO:0008236">
    <property type="term" value="F:serine-type peptidase activity"/>
    <property type="evidence" value="ECO:0007669"/>
    <property type="project" value="UniProtKB-KW"/>
</dbReference>
<evidence type="ECO:0000259" key="10">
    <source>
        <dbReference type="Pfam" id="PF02897"/>
    </source>
</evidence>
<dbReference type="InterPro" id="IPR029058">
    <property type="entry name" value="AB_hydrolase_fold"/>
</dbReference>
<dbReference type="PRINTS" id="PR00862">
    <property type="entry name" value="PROLIGOPTASE"/>
</dbReference>
<comment type="caution">
    <text evidence="11">The sequence shown here is derived from an EMBL/GenBank/DDBJ whole genome shotgun (WGS) entry which is preliminary data.</text>
</comment>
<dbReference type="GO" id="GO:0006508">
    <property type="term" value="P:proteolysis"/>
    <property type="evidence" value="ECO:0007669"/>
    <property type="project" value="UniProtKB-KW"/>
</dbReference>
<dbReference type="EMBL" id="JALLPB020000017">
    <property type="protein sequence ID" value="KAL3826647.1"/>
    <property type="molecule type" value="Genomic_DNA"/>
</dbReference>
<sequence>MSSSSAASAMLPSPPIPRRDEDRYVYAGTGPALRQANDSNETLMDPPVPISDPYGWMRDDDRVDAGVLKYLEDENEYSRRVTEHLGGLQEELYGEFLSGRARPAPLLFPTAIPATTTPSLLPLFADPAFCQWTSPSTIRWKKISHSFILLLLYSTSRSSSVIIFSSLLFFSRQRDSIQETDYTTPRPRGKYWYYTRTFAGSSYAAYCRAPKTSDAYPEIAWDGTKESPILPDEITYLDVNELARDKPYCGVGTVRTSPSTTKVAYTVDYSGDEKYELHVLDLSNGVDVALREVGGGGGGGGGGADKLLEVDALVWGKDDSTLYYTTMDEQHRPFRLYRRRNWTEGENAIDTLLKEDADDLFWCGLSKSLDEKYVFFESASKETSEVWYLPTEDDEGEMKCVAPRRNRVLYEVEHGNGAWYVWTNVGGSPNMKLMVVPAGPDTAEHWELVLDADGSPIFDGGLVRSLDSVTVLNSHLVAEGREGGIPRIWTYDLRTRIATRLEFDESAYNVGLLSHYEADARSIAVSYDSMLTPPSSIDIDLDDVGVRSVLKTKAVPGYDKGMYGFVRSEVRSRNGTTMIPISVVYRKDTMEKVEAGHRVPCHLYGYGSYGMCVEADFRSTRLPLLDRGMIYVIAHVRGGGEMGRNWYEEPNGGKYLCKKNTFDDFVDVARSLVESWTTPDMLSCEGRSAGGLLIGASINQAPELFRCAILGVPFVDVVCTMTDSTIPLTSGEWVEWGNPNEERYFSYMMEYSPMNNVQSGKRYPACWLTGGLHDPRVAYWEPAKFTATLRHANPDNENPICMKLDLSAGHFSASDRYKYYRELAYDYSFLLDQLNLAKRRRTLQTEDRMHHRSLQHLLLGLAGIGMKGEEDRTSPGVEGVELADVLLANESMRMSRGPFAFQVNTVAGSSTCIDEHPRSASNALRGGEVEIR</sequence>
<dbReference type="Gene3D" id="2.130.10.120">
    <property type="entry name" value="Prolyl oligopeptidase, N-terminal domain"/>
    <property type="match status" value="1"/>
</dbReference>
<evidence type="ECO:0000259" key="9">
    <source>
        <dbReference type="Pfam" id="PF00326"/>
    </source>
</evidence>
<protein>
    <recommendedName>
        <fullName evidence="5">Prolyl endopeptidase-like</fullName>
    </recommendedName>
    <alternativeName>
        <fullName evidence="6">Prolylendopeptidase-like</fullName>
    </alternativeName>
</protein>
<dbReference type="PANTHER" id="PTHR11757:SF19">
    <property type="entry name" value="PROLYL ENDOPEPTIDASE-LIKE"/>
    <property type="match status" value="1"/>
</dbReference>
<accession>A0ABD3SQ41</accession>
<organism evidence="11 12">
    <name type="scientific">Cyclostephanos tholiformis</name>
    <dbReference type="NCBI Taxonomy" id="382380"/>
    <lineage>
        <taxon>Eukaryota</taxon>
        <taxon>Sar</taxon>
        <taxon>Stramenopiles</taxon>
        <taxon>Ochrophyta</taxon>
        <taxon>Bacillariophyta</taxon>
        <taxon>Coscinodiscophyceae</taxon>
        <taxon>Thalassiosirophycidae</taxon>
        <taxon>Stephanodiscales</taxon>
        <taxon>Stephanodiscaceae</taxon>
        <taxon>Cyclostephanos</taxon>
    </lineage>
</organism>
<dbReference type="SUPFAM" id="SSF53474">
    <property type="entry name" value="alpha/beta-Hydrolases"/>
    <property type="match status" value="1"/>
</dbReference>
<proteinExistence type="inferred from homology"/>
<feature type="domain" description="Peptidase S9 prolyl oligopeptidase catalytic" evidence="9">
    <location>
        <begin position="617"/>
        <end position="835"/>
    </location>
</feature>
<evidence type="ECO:0000256" key="2">
    <source>
        <dbReference type="ARBA" id="ARBA00022670"/>
    </source>
</evidence>
<evidence type="ECO:0000313" key="11">
    <source>
        <dbReference type="EMBL" id="KAL3826647.1"/>
    </source>
</evidence>
<dbReference type="InterPro" id="IPR051543">
    <property type="entry name" value="Serine_Peptidase_S9A"/>
</dbReference>
<keyword evidence="4" id="KW-0720">Serine protease</keyword>
<dbReference type="Gene3D" id="3.40.50.1820">
    <property type="entry name" value="alpha/beta hydrolase"/>
    <property type="match status" value="2"/>
</dbReference>